<dbReference type="RefSeq" id="WP_209811367.1">
    <property type="nucleotide sequence ID" value="NZ_JAGGKT010000010.1"/>
</dbReference>
<dbReference type="EMBL" id="JAGGKT010000010">
    <property type="protein sequence ID" value="MBP1933362.1"/>
    <property type="molecule type" value="Genomic_DNA"/>
</dbReference>
<reference evidence="1 2" key="1">
    <citation type="submission" date="2021-03" db="EMBL/GenBank/DDBJ databases">
        <title>Genomic Encyclopedia of Type Strains, Phase IV (KMG-IV): sequencing the most valuable type-strain genomes for metagenomic binning, comparative biology and taxonomic classification.</title>
        <authorList>
            <person name="Goeker M."/>
        </authorList>
    </citation>
    <scope>NUCLEOTIDE SEQUENCE [LARGE SCALE GENOMIC DNA]</scope>
    <source>
        <strain evidence="1 2">DSM 24738</strain>
    </source>
</reference>
<accession>A0ABS4GSU8</accession>
<gene>
    <name evidence="1" type="ORF">J2Z37_003375</name>
</gene>
<evidence type="ECO:0000313" key="1">
    <source>
        <dbReference type="EMBL" id="MBP1933362.1"/>
    </source>
</evidence>
<comment type="caution">
    <text evidence="1">The sequence shown here is derived from an EMBL/GenBank/DDBJ whole genome shotgun (WGS) entry which is preliminary data.</text>
</comment>
<sequence length="209" mass="24003">MDSWKYAGILLTSLFQAAVQYNLDSDEYTYGLQDLVCEIEKYTFKTDSIVKELVTKRPYSQDDLGVIEVILSLKQKSSLLNDYVGILLEQDARNCKTLIGLSENLLKTIKECHVLIVKLELDTTSLDLCIDYFKIGLGTLLDAYKEKIIESHQEYLNSHPQQLGLMILQVQVLEKILYHFPFPGIIPLDPFEMWMEWGDWVTEKGALSV</sequence>
<dbReference type="Proteomes" id="UP001519343">
    <property type="component" value="Unassembled WGS sequence"/>
</dbReference>
<protein>
    <submittedName>
        <fullName evidence="1">Uncharacterized protein</fullName>
    </submittedName>
</protein>
<name>A0ABS4GSU8_9BACL</name>
<evidence type="ECO:0000313" key="2">
    <source>
        <dbReference type="Proteomes" id="UP001519343"/>
    </source>
</evidence>
<organism evidence="1 2">
    <name type="scientific">Ammoniphilus resinae</name>
    <dbReference type="NCBI Taxonomy" id="861532"/>
    <lineage>
        <taxon>Bacteria</taxon>
        <taxon>Bacillati</taxon>
        <taxon>Bacillota</taxon>
        <taxon>Bacilli</taxon>
        <taxon>Bacillales</taxon>
        <taxon>Paenibacillaceae</taxon>
        <taxon>Aneurinibacillus group</taxon>
        <taxon>Ammoniphilus</taxon>
    </lineage>
</organism>
<keyword evidence="2" id="KW-1185">Reference proteome</keyword>
<proteinExistence type="predicted"/>